<feature type="compositionally biased region" description="Acidic residues" evidence="1">
    <location>
        <begin position="7"/>
        <end position="16"/>
    </location>
</feature>
<feature type="region of interest" description="Disordered" evidence="1">
    <location>
        <begin position="1"/>
        <end position="107"/>
    </location>
</feature>
<feature type="compositionally biased region" description="Basic and acidic residues" evidence="1">
    <location>
        <begin position="51"/>
        <end position="60"/>
    </location>
</feature>
<proteinExistence type="predicted"/>
<organism evidence="2 3">
    <name type="scientific">Curtobacterium luteum</name>
    <dbReference type="NCBI Taxonomy" id="33881"/>
    <lineage>
        <taxon>Bacteria</taxon>
        <taxon>Bacillati</taxon>
        <taxon>Actinomycetota</taxon>
        <taxon>Actinomycetes</taxon>
        <taxon>Micrococcales</taxon>
        <taxon>Microbacteriaceae</taxon>
        <taxon>Curtobacterium</taxon>
    </lineage>
</organism>
<feature type="region of interest" description="Disordered" evidence="1">
    <location>
        <begin position="242"/>
        <end position="364"/>
    </location>
</feature>
<reference evidence="2 3" key="1">
    <citation type="submission" date="2021-01" db="EMBL/GenBank/DDBJ databases">
        <title>Sequencing the genomes of 1000 actinobacteria strains.</title>
        <authorList>
            <person name="Klenk H.-P."/>
        </authorList>
    </citation>
    <scope>NUCLEOTIDE SEQUENCE [LARGE SCALE GENOMIC DNA]</scope>
    <source>
        <strain evidence="2 3">DSM 20542</strain>
    </source>
</reference>
<feature type="compositionally biased region" description="Basic and acidic residues" evidence="1">
    <location>
        <begin position="184"/>
        <end position="205"/>
    </location>
</feature>
<evidence type="ECO:0000313" key="3">
    <source>
        <dbReference type="Proteomes" id="UP000746584"/>
    </source>
</evidence>
<evidence type="ECO:0000256" key="1">
    <source>
        <dbReference type="SAM" id="MobiDB-lite"/>
    </source>
</evidence>
<feature type="compositionally biased region" description="Basic and acidic residues" evidence="1">
    <location>
        <begin position="80"/>
        <end position="97"/>
    </location>
</feature>
<sequence>MRVVDTEFGDVLDGDDPLVVRHGRQHGREQRRFAAPGRPADQDVAALGHGLLDDPPRDALEGAAPVEPGERGPVGSGQSDGDRGAGDGDRREHDVHPDSVVVPDVGQRGGLVDVSAAAGDERCSEFACPPLVEDGIGPFEAGPAIDPGPATAHRQHVGDRGVPHEPGEFLELLRADRALGPRWSDTREERRRGEGTVSMHGRDATARTTRGSAPAVCGAERRFLPTNGHCCPPLQKAVPQSVAGVHGSGGTRRARPVQVGVRQATARATRTHRCVSMDRSVHQSAYPRGSSRDATVRPPRPSGCLPGEKKRRHLLGGTGAAWTPADWGESRPTPPETSPAMNTVPHEHPCSATPTRRPAATGRG</sequence>
<name>A0ABS2RT08_9MICO</name>
<keyword evidence="3" id="KW-1185">Reference proteome</keyword>
<dbReference type="EMBL" id="JAFBCG010000001">
    <property type="protein sequence ID" value="MBM7802145.1"/>
    <property type="molecule type" value="Genomic_DNA"/>
</dbReference>
<dbReference type="Proteomes" id="UP000746584">
    <property type="component" value="Unassembled WGS sequence"/>
</dbReference>
<protein>
    <submittedName>
        <fullName evidence="2">Uncharacterized protein</fullName>
    </submittedName>
</protein>
<accession>A0ABS2RT08</accession>
<feature type="region of interest" description="Disordered" evidence="1">
    <location>
        <begin position="184"/>
        <end position="213"/>
    </location>
</feature>
<gene>
    <name evidence="2" type="ORF">JOE58_001396</name>
</gene>
<comment type="caution">
    <text evidence="2">The sequence shown here is derived from an EMBL/GenBank/DDBJ whole genome shotgun (WGS) entry which is preliminary data.</text>
</comment>
<evidence type="ECO:0000313" key="2">
    <source>
        <dbReference type="EMBL" id="MBM7802145.1"/>
    </source>
</evidence>